<dbReference type="InterPro" id="IPR006076">
    <property type="entry name" value="FAD-dep_OxRdtase"/>
</dbReference>
<dbReference type="PANTHER" id="PTHR13847">
    <property type="entry name" value="SARCOSINE DEHYDROGENASE-RELATED"/>
    <property type="match status" value="1"/>
</dbReference>
<dbReference type="GO" id="GO:0050660">
    <property type="term" value="F:flavin adenine dinucleotide binding"/>
    <property type="evidence" value="ECO:0007669"/>
    <property type="project" value="InterPro"/>
</dbReference>
<reference evidence="5 6" key="1">
    <citation type="submission" date="2019-03" db="EMBL/GenBank/DDBJ databases">
        <title>Alkanindiges illinoisensis: a potential pathogenic isolated from ascites of a gastric cancer patient with abdominal metastasis.</title>
        <authorList>
            <person name="Hu X."/>
            <person name="Yang B."/>
            <person name="Yan X."/>
            <person name="Lin L."/>
            <person name="Zhao H."/>
            <person name="Zhou F."/>
            <person name="Su B."/>
            <person name="Chen J."/>
            <person name="Rui Y."/>
            <person name="Wang Q."/>
            <person name="Zheng L."/>
        </authorList>
    </citation>
    <scope>NUCLEOTIDE SEQUENCE [LARGE SCALE GENOMIC DNA]</scope>
    <source>
        <strain evidence="5 6">NFYY 23406</strain>
    </source>
</reference>
<keyword evidence="2" id="KW-0784">Thiamine biosynthesis</keyword>
<dbReference type="NCBIfam" id="TIGR02352">
    <property type="entry name" value="thiamin_ThiO"/>
    <property type="match status" value="1"/>
</dbReference>
<dbReference type="AlphaFoldDB" id="A0A4Y7XFN1"/>
<evidence type="ECO:0000259" key="4">
    <source>
        <dbReference type="Pfam" id="PF01266"/>
    </source>
</evidence>
<dbReference type="Gene3D" id="3.50.50.60">
    <property type="entry name" value="FAD/NAD(P)-binding domain"/>
    <property type="match status" value="1"/>
</dbReference>
<protein>
    <submittedName>
        <fullName evidence="5">Glycine oxidase ThiO</fullName>
        <ecNumber evidence="5">1.4.3.19</ecNumber>
    </submittedName>
</protein>
<evidence type="ECO:0000256" key="1">
    <source>
        <dbReference type="ARBA" id="ARBA00004948"/>
    </source>
</evidence>
<dbReference type="GO" id="GO:0005737">
    <property type="term" value="C:cytoplasm"/>
    <property type="evidence" value="ECO:0007669"/>
    <property type="project" value="TreeGrafter"/>
</dbReference>
<dbReference type="STRING" id="1120977.GCA_000619845_01369"/>
<dbReference type="SUPFAM" id="SSF54373">
    <property type="entry name" value="FAD-linked reductases, C-terminal domain"/>
    <property type="match status" value="1"/>
</dbReference>
<dbReference type="Proteomes" id="UP000297834">
    <property type="component" value="Unassembled WGS sequence"/>
</dbReference>
<sequence length="372" mass="41083">MKVLIVGGGIIGLLSALELSQAGCNVTILDKQDFGQAASWAGGGILSPMYPWRYPDAVNQLARFGKSMYQQWQPLLQQATGLDIEINPSGMLILDEADFNTGLGWAAHDHDLQQSAQLLDDSALNSINPRLNPRITQGLWFPQLANIRNPRLLKTLITFLKQQPNVRMQPFTTVQRFEVKNNSIRAVVDEKGTHWQADQYVIATGAWSGLLSEQFEWHIPVKPIQGQMILFKAPAQWLPSMVMHQGIYLIPRLDGHIVCGSSTDDLGFNTDVNSEIGLKLQQTAYQLIPGLQDMPIAHAWAGLRPGVPDGVPYIGKAPPGQSQQLNNLWLNCGHFRNGLVMAPASARLLKQQILGETLMVDEAAYLPANRLS</sequence>
<dbReference type="SUPFAM" id="SSF51905">
    <property type="entry name" value="FAD/NAD(P)-binding domain"/>
    <property type="match status" value="1"/>
</dbReference>
<dbReference type="PRINTS" id="PR00420">
    <property type="entry name" value="RNGMNOXGNASE"/>
</dbReference>
<comment type="pathway">
    <text evidence="1">Cofactor biosynthesis; thiamine diphosphate biosynthesis.</text>
</comment>
<proteinExistence type="predicted"/>
<dbReference type="PANTHER" id="PTHR13847:SF289">
    <property type="entry name" value="GLYCINE OXIDASE"/>
    <property type="match status" value="1"/>
</dbReference>
<evidence type="ECO:0000256" key="3">
    <source>
        <dbReference type="ARBA" id="ARBA00023002"/>
    </source>
</evidence>
<dbReference type="GO" id="GO:0009228">
    <property type="term" value="P:thiamine biosynthetic process"/>
    <property type="evidence" value="ECO:0007669"/>
    <property type="project" value="UniProtKB-KW"/>
</dbReference>
<dbReference type="OrthoDB" id="18526at2"/>
<evidence type="ECO:0000313" key="6">
    <source>
        <dbReference type="Proteomes" id="UP000297834"/>
    </source>
</evidence>
<dbReference type="GO" id="GO:0043799">
    <property type="term" value="F:glycine oxidase activity"/>
    <property type="evidence" value="ECO:0007669"/>
    <property type="project" value="UniProtKB-EC"/>
</dbReference>
<dbReference type="RefSeq" id="WP_134243338.1">
    <property type="nucleotide sequence ID" value="NZ_SNTY01000008.1"/>
</dbReference>
<feature type="domain" description="FAD dependent oxidoreductase" evidence="4">
    <location>
        <begin position="2"/>
        <end position="350"/>
    </location>
</feature>
<evidence type="ECO:0000256" key="2">
    <source>
        <dbReference type="ARBA" id="ARBA00022977"/>
    </source>
</evidence>
<keyword evidence="6" id="KW-1185">Reference proteome</keyword>
<dbReference type="EC" id="1.4.3.19" evidence="5"/>
<organism evidence="5 6">
    <name type="scientific">Alkanindiges illinoisensis</name>
    <dbReference type="NCBI Taxonomy" id="197183"/>
    <lineage>
        <taxon>Bacteria</taxon>
        <taxon>Pseudomonadati</taxon>
        <taxon>Pseudomonadota</taxon>
        <taxon>Gammaproteobacteria</taxon>
        <taxon>Moraxellales</taxon>
        <taxon>Moraxellaceae</taxon>
        <taxon>Alkanindiges</taxon>
    </lineage>
</organism>
<keyword evidence="3 5" id="KW-0560">Oxidoreductase</keyword>
<dbReference type="GO" id="GO:0009229">
    <property type="term" value="P:thiamine diphosphate biosynthetic process"/>
    <property type="evidence" value="ECO:0007669"/>
    <property type="project" value="UniProtKB-UniPathway"/>
</dbReference>
<comment type="caution">
    <text evidence="5">The sequence shown here is derived from an EMBL/GenBank/DDBJ whole genome shotgun (WGS) entry which is preliminary data.</text>
</comment>
<accession>A0A4Y7XFN1</accession>
<dbReference type="UniPathway" id="UPA00060"/>
<name>A0A4Y7XFN1_9GAMM</name>
<dbReference type="InterPro" id="IPR036188">
    <property type="entry name" value="FAD/NAD-bd_sf"/>
</dbReference>
<gene>
    <name evidence="5" type="primary">thiO</name>
    <name evidence="5" type="ORF">E2B99_02070</name>
</gene>
<evidence type="ECO:0000313" key="5">
    <source>
        <dbReference type="EMBL" id="TEU30466.1"/>
    </source>
</evidence>
<dbReference type="Gene3D" id="3.30.9.10">
    <property type="entry name" value="D-Amino Acid Oxidase, subunit A, domain 2"/>
    <property type="match status" value="1"/>
</dbReference>
<dbReference type="EMBL" id="SNTY01000008">
    <property type="protein sequence ID" value="TEU30466.1"/>
    <property type="molecule type" value="Genomic_DNA"/>
</dbReference>
<dbReference type="Pfam" id="PF01266">
    <property type="entry name" value="DAO"/>
    <property type="match status" value="1"/>
</dbReference>
<dbReference type="InterPro" id="IPR012727">
    <property type="entry name" value="Gly_oxidase_ThiO"/>
</dbReference>